<comment type="caution">
    <text evidence="2">The sequence shown here is derived from an EMBL/GenBank/DDBJ whole genome shotgun (WGS) entry which is preliminary data.</text>
</comment>
<gene>
    <name evidence="2" type="ORF">FHU38_003865</name>
</gene>
<accession>A0A7X5USP2</accession>
<evidence type="ECO:0000313" key="2">
    <source>
        <dbReference type="EMBL" id="NIJ13521.1"/>
    </source>
</evidence>
<keyword evidence="3" id="KW-1185">Reference proteome</keyword>
<dbReference type="InterPro" id="IPR009339">
    <property type="entry name" value="DUF998"/>
</dbReference>
<keyword evidence="1" id="KW-0472">Membrane</keyword>
<name>A0A7X5USP2_9PSEU</name>
<evidence type="ECO:0000256" key="1">
    <source>
        <dbReference type="SAM" id="Phobius"/>
    </source>
</evidence>
<dbReference type="EMBL" id="JAAOYM010000001">
    <property type="protein sequence ID" value="NIJ13521.1"/>
    <property type="molecule type" value="Genomic_DNA"/>
</dbReference>
<reference evidence="2 3" key="1">
    <citation type="submission" date="2020-03" db="EMBL/GenBank/DDBJ databases">
        <title>Sequencing the genomes of 1000 actinobacteria strains.</title>
        <authorList>
            <person name="Klenk H.-P."/>
        </authorList>
    </citation>
    <scope>NUCLEOTIDE SEQUENCE [LARGE SCALE GENOMIC DNA]</scope>
    <source>
        <strain evidence="2 3">DSM 45685</strain>
    </source>
</reference>
<dbReference type="AlphaFoldDB" id="A0A7X5USP2"/>
<keyword evidence="1" id="KW-0812">Transmembrane</keyword>
<dbReference type="Pfam" id="PF06197">
    <property type="entry name" value="DUF998"/>
    <property type="match status" value="1"/>
</dbReference>
<evidence type="ECO:0000313" key="3">
    <source>
        <dbReference type="Proteomes" id="UP000545493"/>
    </source>
</evidence>
<dbReference type="Proteomes" id="UP000545493">
    <property type="component" value="Unassembled WGS sequence"/>
</dbReference>
<feature type="transmembrane region" description="Helical" evidence="1">
    <location>
        <begin position="6"/>
        <end position="27"/>
    </location>
</feature>
<proteinExistence type="predicted"/>
<protein>
    <submittedName>
        <fullName evidence="2">Uncharacterized protein</fullName>
    </submittedName>
</protein>
<keyword evidence="1" id="KW-1133">Transmembrane helix</keyword>
<organism evidence="2 3">
    <name type="scientific">Saccharomonospora amisosensis</name>
    <dbReference type="NCBI Taxonomy" id="1128677"/>
    <lineage>
        <taxon>Bacteria</taxon>
        <taxon>Bacillati</taxon>
        <taxon>Actinomycetota</taxon>
        <taxon>Actinomycetes</taxon>
        <taxon>Pseudonocardiales</taxon>
        <taxon>Pseudonocardiaceae</taxon>
        <taxon>Saccharomonospora</taxon>
    </lineage>
</organism>
<sequence>MRPEKLWWTGVAGPALFTLIWLVEGVLRPGYDPMRNWISELALSERGWIQIVNFLPLDCFSRCTASPCAALSPAERVRSGHPDGSWPPGWPLSWRGCL</sequence>